<dbReference type="PANTHER" id="PTHR45138:SF9">
    <property type="entry name" value="DIGUANYLATE CYCLASE DGCM-RELATED"/>
    <property type="match status" value="1"/>
</dbReference>
<dbReference type="AlphaFoldDB" id="L0F5G4"/>
<dbReference type="InterPro" id="IPR050469">
    <property type="entry name" value="Diguanylate_Cyclase"/>
</dbReference>
<dbReference type="SUPFAM" id="SSF55073">
    <property type="entry name" value="Nucleotide cyclase"/>
    <property type="match status" value="1"/>
</dbReference>
<dbReference type="Proteomes" id="UP000010797">
    <property type="component" value="Chromosome"/>
</dbReference>
<feature type="domain" description="PAC" evidence="2">
    <location>
        <begin position="108"/>
        <end position="161"/>
    </location>
</feature>
<gene>
    <name evidence="4" type="ordered locus">Desdi_0355</name>
</gene>
<evidence type="ECO:0000256" key="1">
    <source>
        <dbReference type="SAM" id="Coils"/>
    </source>
</evidence>
<dbReference type="NCBIfam" id="TIGR00254">
    <property type="entry name" value="GGDEF"/>
    <property type="match status" value="1"/>
</dbReference>
<dbReference type="FunFam" id="3.30.70.270:FF:000001">
    <property type="entry name" value="Diguanylate cyclase domain protein"/>
    <property type="match status" value="1"/>
</dbReference>
<dbReference type="Pfam" id="PF08447">
    <property type="entry name" value="PAS_3"/>
    <property type="match status" value="1"/>
</dbReference>
<dbReference type="STRING" id="871963.Desdi_0355"/>
<dbReference type="InterPro" id="IPR029787">
    <property type="entry name" value="Nucleotide_cyclase"/>
</dbReference>
<organism evidence="4 5">
    <name type="scientific">Desulfitobacterium dichloroeliminans (strain LMG P-21439 / DCA1)</name>
    <dbReference type="NCBI Taxonomy" id="871963"/>
    <lineage>
        <taxon>Bacteria</taxon>
        <taxon>Bacillati</taxon>
        <taxon>Bacillota</taxon>
        <taxon>Clostridia</taxon>
        <taxon>Eubacteriales</taxon>
        <taxon>Desulfitobacteriaceae</taxon>
        <taxon>Desulfitobacterium</taxon>
    </lineage>
</organism>
<dbReference type="Gene3D" id="3.30.70.270">
    <property type="match status" value="1"/>
</dbReference>
<dbReference type="CDD" id="cd00130">
    <property type="entry name" value="PAS"/>
    <property type="match status" value="1"/>
</dbReference>
<dbReference type="NCBIfam" id="TIGR00229">
    <property type="entry name" value="sensory_box"/>
    <property type="match status" value="1"/>
</dbReference>
<dbReference type="PROSITE" id="PS50887">
    <property type="entry name" value="GGDEF"/>
    <property type="match status" value="1"/>
</dbReference>
<dbReference type="InterPro" id="IPR043128">
    <property type="entry name" value="Rev_trsase/Diguanyl_cyclase"/>
</dbReference>
<evidence type="ECO:0000259" key="2">
    <source>
        <dbReference type="PROSITE" id="PS50113"/>
    </source>
</evidence>
<dbReference type="Gene3D" id="3.30.450.20">
    <property type="entry name" value="PAS domain"/>
    <property type="match status" value="1"/>
</dbReference>
<dbReference type="InterPro" id="IPR001610">
    <property type="entry name" value="PAC"/>
</dbReference>
<keyword evidence="1" id="KW-0175">Coiled coil</keyword>
<dbReference type="SMART" id="SM00267">
    <property type="entry name" value="GGDEF"/>
    <property type="match status" value="1"/>
</dbReference>
<dbReference type="InterPro" id="IPR000014">
    <property type="entry name" value="PAS"/>
</dbReference>
<evidence type="ECO:0000313" key="4">
    <source>
        <dbReference type="EMBL" id="AGA67901.1"/>
    </source>
</evidence>
<dbReference type="GO" id="GO:0052621">
    <property type="term" value="F:diguanylate cyclase activity"/>
    <property type="evidence" value="ECO:0007669"/>
    <property type="project" value="TreeGrafter"/>
</dbReference>
<evidence type="ECO:0000259" key="3">
    <source>
        <dbReference type="PROSITE" id="PS50887"/>
    </source>
</evidence>
<dbReference type="InterPro" id="IPR000160">
    <property type="entry name" value="GGDEF_dom"/>
</dbReference>
<dbReference type="eggNOG" id="COG2199">
    <property type="taxonomic scope" value="Bacteria"/>
</dbReference>
<feature type="domain" description="GGDEF" evidence="3">
    <location>
        <begin position="200"/>
        <end position="327"/>
    </location>
</feature>
<keyword evidence="5" id="KW-1185">Reference proteome</keyword>
<dbReference type="HOGENOM" id="CLU_000445_11_4_9"/>
<dbReference type="KEGG" id="ddl:Desdi_0355"/>
<dbReference type="PANTHER" id="PTHR45138">
    <property type="entry name" value="REGULATORY COMPONENTS OF SENSORY TRANSDUCTION SYSTEM"/>
    <property type="match status" value="1"/>
</dbReference>
<evidence type="ECO:0000313" key="5">
    <source>
        <dbReference type="Proteomes" id="UP000010797"/>
    </source>
</evidence>
<dbReference type="PROSITE" id="PS50113">
    <property type="entry name" value="PAC"/>
    <property type="match status" value="1"/>
</dbReference>
<dbReference type="Pfam" id="PF00990">
    <property type="entry name" value="GGDEF"/>
    <property type="match status" value="1"/>
</dbReference>
<dbReference type="InterPro" id="IPR013655">
    <property type="entry name" value="PAS_fold_3"/>
</dbReference>
<dbReference type="SUPFAM" id="SSF55785">
    <property type="entry name" value="PYP-like sensor domain (PAS domain)"/>
    <property type="match status" value="1"/>
</dbReference>
<reference evidence="5" key="1">
    <citation type="submission" date="2012-02" db="EMBL/GenBank/DDBJ databases">
        <title>Complete sequence of Desulfitobacterium dichloroeliminans LMG P-21439.</title>
        <authorList>
            <person name="Lucas S."/>
            <person name="Han J."/>
            <person name="Lapidus A."/>
            <person name="Cheng J.-F."/>
            <person name="Goodwin L."/>
            <person name="Pitluck S."/>
            <person name="Peters L."/>
            <person name="Ovchinnikova G."/>
            <person name="Teshima H."/>
            <person name="Detter J.C."/>
            <person name="Han C."/>
            <person name="Tapia R."/>
            <person name="Land M."/>
            <person name="Hauser L."/>
            <person name="Kyrpides N."/>
            <person name="Ivanova N."/>
            <person name="Pagani I."/>
            <person name="Kruse T."/>
            <person name="de Vos W.M."/>
            <person name="Boon N."/>
            <person name="Smidt H."/>
            <person name="Woyke T."/>
        </authorList>
    </citation>
    <scope>NUCLEOTIDE SEQUENCE [LARGE SCALE GENOMIC DNA]</scope>
    <source>
        <strain evidence="5">LMG P-21439 / DCA1</strain>
    </source>
</reference>
<dbReference type="EMBL" id="CP003344">
    <property type="protein sequence ID" value="AGA67901.1"/>
    <property type="molecule type" value="Genomic_DNA"/>
</dbReference>
<proteinExistence type="predicted"/>
<accession>L0F5G4</accession>
<name>L0F5G4_DESDL</name>
<dbReference type="CDD" id="cd01949">
    <property type="entry name" value="GGDEF"/>
    <property type="match status" value="1"/>
</dbReference>
<protein>
    <submittedName>
        <fullName evidence="4">PAS domain S-box/diguanylate cyclase (GGDEF) domain-containing protein</fullName>
    </submittedName>
</protein>
<dbReference type="InterPro" id="IPR035965">
    <property type="entry name" value="PAS-like_dom_sf"/>
</dbReference>
<dbReference type="SMART" id="SM00086">
    <property type="entry name" value="PAC"/>
    <property type="match status" value="1"/>
</dbReference>
<feature type="coiled-coil region" evidence="1">
    <location>
        <begin position="8"/>
        <end position="35"/>
    </location>
</feature>
<sequence>MKYINFTREQLLERIEAVELLNSELLREKEQETKLEYAWSGNLGHWYWDIKTNTVTFNPLKVTNLGYDKSEIPEHVTYQFFTDKLHPEDFQKTMDAMLNHLHGKANVYEAEYRILAKDGKYRWYYDRGKITQYDDSGKPKFLAGIVFDISEKKELELELQIKNEILAEQATIDVLTKINNHRSLIDRLRSEIADASRMAKPLSIAIFDIDDFKKVNDCNGHICGDQVLADVAALFKKTIRDTDFAGRYGGEEFMVIFTDTDLAKAAKISDRIRQSVEGYFFVNDLKITISGGVEQYKGEDLTELIHSADMKLYEAKKKGKNKIEPIY</sequence>
<dbReference type="RefSeq" id="WP_015260908.1">
    <property type="nucleotide sequence ID" value="NC_019903.1"/>
</dbReference>
<dbReference type="InterPro" id="IPR000700">
    <property type="entry name" value="PAS-assoc_C"/>
</dbReference>